<feature type="transmembrane region" description="Helical" evidence="6">
    <location>
        <begin position="81"/>
        <end position="98"/>
    </location>
</feature>
<evidence type="ECO:0000313" key="8">
    <source>
        <dbReference type="EMBL" id="SIQ22595.1"/>
    </source>
</evidence>
<evidence type="ECO:0000259" key="7">
    <source>
        <dbReference type="PROSITE" id="PS50850"/>
    </source>
</evidence>
<feature type="transmembrane region" description="Helical" evidence="6">
    <location>
        <begin position="347"/>
        <end position="367"/>
    </location>
</feature>
<feature type="transmembrane region" description="Helical" evidence="6">
    <location>
        <begin position="251"/>
        <end position="269"/>
    </location>
</feature>
<accession>A0A1N6R157</accession>
<keyword evidence="2" id="KW-1003">Cell membrane</keyword>
<dbReference type="OrthoDB" id="5291895at2"/>
<keyword evidence="9" id="KW-1185">Reference proteome</keyword>
<evidence type="ECO:0000256" key="4">
    <source>
        <dbReference type="ARBA" id="ARBA00022989"/>
    </source>
</evidence>
<dbReference type="Proteomes" id="UP000186819">
    <property type="component" value="Unassembled WGS sequence"/>
</dbReference>
<feature type="domain" description="Major facilitator superfamily (MFS) profile" evidence="7">
    <location>
        <begin position="13"/>
        <end position="401"/>
    </location>
</feature>
<comment type="subcellular location">
    <subcellularLocation>
        <location evidence="1">Cell membrane</location>
        <topology evidence="1">Multi-pass membrane protein</topology>
    </subcellularLocation>
</comment>
<proteinExistence type="predicted"/>
<feature type="transmembrane region" description="Helical" evidence="6">
    <location>
        <begin position="281"/>
        <end position="303"/>
    </location>
</feature>
<feature type="transmembrane region" description="Helical" evidence="6">
    <location>
        <begin position="164"/>
        <end position="184"/>
    </location>
</feature>
<dbReference type="Gene3D" id="1.20.1250.20">
    <property type="entry name" value="MFS general substrate transporter like domains"/>
    <property type="match status" value="1"/>
</dbReference>
<evidence type="ECO:0000313" key="9">
    <source>
        <dbReference type="Proteomes" id="UP000186819"/>
    </source>
</evidence>
<dbReference type="InterPro" id="IPR036259">
    <property type="entry name" value="MFS_trans_sf"/>
</dbReference>
<keyword evidence="5 6" id="KW-0472">Membrane</keyword>
<keyword evidence="3 6" id="KW-0812">Transmembrane</keyword>
<evidence type="ECO:0000256" key="6">
    <source>
        <dbReference type="SAM" id="Phobius"/>
    </source>
</evidence>
<evidence type="ECO:0000256" key="3">
    <source>
        <dbReference type="ARBA" id="ARBA00022692"/>
    </source>
</evidence>
<dbReference type="SUPFAM" id="SSF103473">
    <property type="entry name" value="MFS general substrate transporter"/>
    <property type="match status" value="1"/>
</dbReference>
<dbReference type="EMBL" id="FTMD01000003">
    <property type="protein sequence ID" value="SIQ22595.1"/>
    <property type="molecule type" value="Genomic_DNA"/>
</dbReference>
<protein>
    <submittedName>
        <fullName evidence="8">Major Facilitator Superfamily protein</fullName>
    </submittedName>
</protein>
<evidence type="ECO:0000256" key="5">
    <source>
        <dbReference type="ARBA" id="ARBA00023136"/>
    </source>
</evidence>
<keyword evidence="4 6" id="KW-1133">Transmembrane helix</keyword>
<dbReference type="RefSeq" id="WP_076601070.1">
    <property type="nucleotide sequence ID" value="NZ_FTMD01000003.1"/>
</dbReference>
<dbReference type="GO" id="GO:0005886">
    <property type="term" value="C:plasma membrane"/>
    <property type="evidence" value="ECO:0007669"/>
    <property type="project" value="UniProtKB-SubCell"/>
</dbReference>
<dbReference type="GO" id="GO:0022857">
    <property type="term" value="F:transmembrane transporter activity"/>
    <property type="evidence" value="ECO:0007669"/>
    <property type="project" value="InterPro"/>
</dbReference>
<feature type="transmembrane region" description="Helical" evidence="6">
    <location>
        <begin position="104"/>
        <end position="125"/>
    </location>
</feature>
<name>A0A1N6R157_9RHOO</name>
<evidence type="ECO:0000256" key="1">
    <source>
        <dbReference type="ARBA" id="ARBA00004651"/>
    </source>
</evidence>
<organism evidence="8 9">
    <name type="scientific">Aromatoleum tolulyticum</name>
    <dbReference type="NCBI Taxonomy" id="34027"/>
    <lineage>
        <taxon>Bacteria</taxon>
        <taxon>Pseudomonadati</taxon>
        <taxon>Pseudomonadota</taxon>
        <taxon>Betaproteobacteria</taxon>
        <taxon>Rhodocyclales</taxon>
        <taxon>Rhodocyclaceae</taxon>
        <taxon>Aromatoleum</taxon>
    </lineage>
</organism>
<feature type="transmembrane region" description="Helical" evidence="6">
    <location>
        <begin position="47"/>
        <end position="69"/>
    </location>
</feature>
<feature type="transmembrane region" description="Helical" evidence="6">
    <location>
        <begin position="309"/>
        <end position="326"/>
    </location>
</feature>
<dbReference type="PANTHER" id="PTHR43124">
    <property type="entry name" value="PURINE EFFLUX PUMP PBUE"/>
    <property type="match status" value="1"/>
</dbReference>
<dbReference type="InterPro" id="IPR050189">
    <property type="entry name" value="MFS_Efflux_Transporters"/>
</dbReference>
<dbReference type="PANTHER" id="PTHR43124:SF3">
    <property type="entry name" value="CHLORAMPHENICOL EFFLUX PUMP RV0191"/>
    <property type="match status" value="1"/>
</dbReference>
<dbReference type="InterPro" id="IPR020846">
    <property type="entry name" value="MFS_dom"/>
</dbReference>
<dbReference type="PROSITE" id="PS50850">
    <property type="entry name" value="MFS"/>
    <property type="match status" value="1"/>
</dbReference>
<dbReference type="AlphaFoldDB" id="A0A1N6R157"/>
<feature type="transmembrane region" description="Helical" evidence="6">
    <location>
        <begin position="214"/>
        <end position="231"/>
    </location>
</feature>
<reference evidence="9" key="1">
    <citation type="submission" date="2017-01" db="EMBL/GenBank/DDBJ databases">
        <authorList>
            <person name="Varghese N."/>
            <person name="Submissions S."/>
        </authorList>
    </citation>
    <scope>NUCLEOTIDE SEQUENCE [LARGE SCALE GENOMIC DNA]</scope>
    <source>
        <strain evidence="9">ATCC 51758</strain>
    </source>
</reference>
<feature type="transmembrane region" description="Helical" evidence="6">
    <location>
        <begin position="379"/>
        <end position="398"/>
    </location>
</feature>
<dbReference type="InterPro" id="IPR011701">
    <property type="entry name" value="MFS"/>
</dbReference>
<evidence type="ECO:0000256" key="2">
    <source>
        <dbReference type="ARBA" id="ARBA00022475"/>
    </source>
</evidence>
<dbReference type="Pfam" id="PF07690">
    <property type="entry name" value="MFS_1"/>
    <property type="match status" value="1"/>
</dbReference>
<feature type="transmembrane region" description="Helical" evidence="6">
    <location>
        <begin position="9"/>
        <end position="27"/>
    </location>
</feature>
<dbReference type="STRING" id="34027.SAMN05421829_10351"/>
<gene>
    <name evidence="8" type="ORF">SAMN05421829_10351</name>
</gene>
<sequence>MNSPAVRTLWLQVFLPYAIGYFLSYLLRTVNAVMAPELSHGLGISAADLGLLTSAYLAAFAVMQLPLGICLDRFGPRRVQAALLLVAALGCAGFALGQNLTQLFVARALIGAGVSASLMASYKSFSLWFPPSRQASLNAAIMVAGGLGALTSSSPFSLLLPIVGWRWIFAGLAFLAVAVAILILRSPEKPVASHAQGLREQLAVLRGIMGSRNFWRFAPLIATMNGGFTALQSLWAVPWLTEVVGLDRNGAAWYLLLLNLALMAGYATVATQLHRLTRRGWSLGHIMVGGGVLLQLTSLAVIVGAPGGSTLWVLLGLVYATTNLTYAHHASRYPSTVSGRANTCLNLAMFTGSFAFQWGFGIVADVTAAQGRTHAEGLVLAWALLLALQVTALLWFVANRERQGTTGAEATSHARVP</sequence>